<accession>A0ABW7BME7</accession>
<keyword evidence="3" id="KW-1185">Reference proteome</keyword>
<feature type="compositionally biased region" description="Acidic residues" evidence="1">
    <location>
        <begin position="12"/>
        <end position="25"/>
    </location>
</feature>
<sequence length="104" mass="10129">MSAFTEGAGVAEEGDGEESGAEAEGDGGFPSDPGEAGPPVSGVAPVAGAVAGVFGLPLPDPPPDPAVPSAQPVATSATAAAARTALRMAVERFMVCPPWKELCP</sequence>
<protein>
    <submittedName>
        <fullName evidence="2">Uncharacterized protein</fullName>
    </submittedName>
</protein>
<gene>
    <name evidence="2" type="ORF">ACGFYS_07015</name>
</gene>
<evidence type="ECO:0000313" key="2">
    <source>
        <dbReference type="EMBL" id="MFG3188674.1"/>
    </source>
</evidence>
<name>A0ABW7BME7_9ACTN</name>
<comment type="caution">
    <text evidence="2">The sequence shown here is derived from an EMBL/GenBank/DDBJ whole genome shotgun (WGS) entry which is preliminary data.</text>
</comment>
<dbReference type="EMBL" id="JBICZW010000003">
    <property type="protein sequence ID" value="MFG3188674.1"/>
    <property type="molecule type" value="Genomic_DNA"/>
</dbReference>
<feature type="compositionally biased region" description="Low complexity" evidence="1">
    <location>
        <begin position="33"/>
        <end position="57"/>
    </location>
</feature>
<evidence type="ECO:0000256" key="1">
    <source>
        <dbReference type="SAM" id="MobiDB-lite"/>
    </source>
</evidence>
<feature type="compositionally biased region" description="Low complexity" evidence="1">
    <location>
        <begin position="1"/>
        <end position="11"/>
    </location>
</feature>
<dbReference type="Proteomes" id="UP001604282">
    <property type="component" value="Unassembled WGS sequence"/>
</dbReference>
<organism evidence="2 3">
    <name type="scientific">Streptomyces omiyaensis</name>
    <dbReference type="NCBI Taxonomy" id="68247"/>
    <lineage>
        <taxon>Bacteria</taxon>
        <taxon>Bacillati</taxon>
        <taxon>Actinomycetota</taxon>
        <taxon>Actinomycetes</taxon>
        <taxon>Kitasatosporales</taxon>
        <taxon>Streptomycetaceae</taxon>
        <taxon>Streptomyces</taxon>
    </lineage>
</organism>
<proteinExistence type="predicted"/>
<dbReference type="RefSeq" id="WP_392880110.1">
    <property type="nucleotide sequence ID" value="NZ_JBICZW010000003.1"/>
</dbReference>
<evidence type="ECO:0000313" key="3">
    <source>
        <dbReference type="Proteomes" id="UP001604282"/>
    </source>
</evidence>
<feature type="region of interest" description="Disordered" evidence="1">
    <location>
        <begin position="1"/>
        <end position="72"/>
    </location>
</feature>
<reference evidence="2 3" key="1">
    <citation type="submission" date="2024-10" db="EMBL/GenBank/DDBJ databases">
        <title>The Natural Products Discovery Center: Release of the First 8490 Sequenced Strains for Exploring Actinobacteria Biosynthetic Diversity.</title>
        <authorList>
            <person name="Kalkreuter E."/>
            <person name="Kautsar S.A."/>
            <person name="Yang D."/>
            <person name="Bader C.D."/>
            <person name="Teijaro C.N."/>
            <person name="Fluegel L."/>
            <person name="Davis C.M."/>
            <person name="Simpson J.R."/>
            <person name="Lauterbach L."/>
            <person name="Steele A.D."/>
            <person name="Gui C."/>
            <person name="Meng S."/>
            <person name="Li G."/>
            <person name="Viehrig K."/>
            <person name="Ye F."/>
            <person name="Su P."/>
            <person name="Kiefer A.F."/>
            <person name="Nichols A."/>
            <person name="Cepeda A.J."/>
            <person name="Yan W."/>
            <person name="Fan B."/>
            <person name="Jiang Y."/>
            <person name="Adhikari A."/>
            <person name="Zheng C.-J."/>
            <person name="Schuster L."/>
            <person name="Cowan T.M."/>
            <person name="Smanski M.J."/>
            <person name="Chevrette M.G."/>
            <person name="De Carvalho L.P.S."/>
            <person name="Shen B."/>
        </authorList>
    </citation>
    <scope>NUCLEOTIDE SEQUENCE [LARGE SCALE GENOMIC DNA]</scope>
    <source>
        <strain evidence="2 3">NPDC048229</strain>
    </source>
</reference>